<dbReference type="Proteomes" id="UP001234297">
    <property type="component" value="Chromosome 1"/>
</dbReference>
<keyword evidence="2" id="KW-1185">Reference proteome</keyword>
<organism evidence="1 2">
    <name type="scientific">Persea americana</name>
    <name type="common">Avocado</name>
    <dbReference type="NCBI Taxonomy" id="3435"/>
    <lineage>
        <taxon>Eukaryota</taxon>
        <taxon>Viridiplantae</taxon>
        <taxon>Streptophyta</taxon>
        <taxon>Embryophyta</taxon>
        <taxon>Tracheophyta</taxon>
        <taxon>Spermatophyta</taxon>
        <taxon>Magnoliopsida</taxon>
        <taxon>Magnoliidae</taxon>
        <taxon>Laurales</taxon>
        <taxon>Lauraceae</taxon>
        <taxon>Persea</taxon>
    </lineage>
</organism>
<accession>A0ACC2MV11</accession>
<comment type="caution">
    <text evidence="1">The sequence shown here is derived from an EMBL/GenBank/DDBJ whole genome shotgun (WGS) entry which is preliminary data.</text>
</comment>
<protein>
    <submittedName>
        <fullName evidence="1">Uncharacterized protein</fullName>
    </submittedName>
</protein>
<gene>
    <name evidence="1" type="ORF">MRB53_002538</name>
</gene>
<evidence type="ECO:0000313" key="2">
    <source>
        <dbReference type="Proteomes" id="UP001234297"/>
    </source>
</evidence>
<sequence length="107" mass="12275">MGNCMETSTCSYGEEIQQQREQKQEERAAAEQEQEKGGFVKAGSFRMKLLLTKEELEWLLFQLKEKGGKRLEDVLVEMESGKGRNEGWKPSLESITESPEIQTVEMD</sequence>
<reference evidence="1 2" key="1">
    <citation type="journal article" date="2022" name="Hortic Res">
        <title>A haplotype resolved chromosomal level avocado genome allows analysis of novel avocado genes.</title>
        <authorList>
            <person name="Nath O."/>
            <person name="Fletcher S.J."/>
            <person name="Hayward A."/>
            <person name="Shaw L.M."/>
            <person name="Masouleh A.K."/>
            <person name="Furtado A."/>
            <person name="Henry R.J."/>
            <person name="Mitter N."/>
        </authorList>
    </citation>
    <scope>NUCLEOTIDE SEQUENCE [LARGE SCALE GENOMIC DNA]</scope>
    <source>
        <strain evidence="2">cv. Hass</strain>
    </source>
</reference>
<dbReference type="EMBL" id="CM056809">
    <property type="protein sequence ID" value="KAJ8649515.1"/>
    <property type="molecule type" value="Genomic_DNA"/>
</dbReference>
<evidence type="ECO:0000313" key="1">
    <source>
        <dbReference type="EMBL" id="KAJ8649515.1"/>
    </source>
</evidence>
<name>A0ACC2MV11_PERAE</name>
<proteinExistence type="predicted"/>